<reference evidence="4 5" key="1">
    <citation type="journal article" date="2012" name="Science">
        <title>The Paleozoic origin of enzymatic lignin decomposition reconstructed from 31 fungal genomes.</title>
        <authorList>
            <person name="Floudas D."/>
            <person name="Binder M."/>
            <person name="Riley R."/>
            <person name="Barry K."/>
            <person name="Blanchette R.A."/>
            <person name="Henrissat B."/>
            <person name="Martinez A.T."/>
            <person name="Otillar R."/>
            <person name="Spatafora J.W."/>
            <person name="Yadav J.S."/>
            <person name="Aerts A."/>
            <person name="Benoit I."/>
            <person name="Boyd A."/>
            <person name="Carlson A."/>
            <person name="Copeland A."/>
            <person name="Coutinho P.M."/>
            <person name="de Vries R.P."/>
            <person name="Ferreira P."/>
            <person name="Findley K."/>
            <person name="Foster B."/>
            <person name="Gaskell J."/>
            <person name="Glotzer D."/>
            <person name="Gorecki P."/>
            <person name="Heitman J."/>
            <person name="Hesse C."/>
            <person name="Hori C."/>
            <person name="Igarashi K."/>
            <person name="Jurgens J.A."/>
            <person name="Kallen N."/>
            <person name="Kersten P."/>
            <person name="Kohler A."/>
            <person name="Kuees U."/>
            <person name="Kumar T.K.A."/>
            <person name="Kuo A."/>
            <person name="LaButti K."/>
            <person name="Larrondo L.F."/>
            <person name="Lindquist E."/>
            <person name="Ling A."/>
            <person name="Lombard V."/>
            <person name="Lucas S."/>
            <person name="Lundell T."/>
            <person name="Martin R."/>
            <person name="McLaughlin D.J."/>
            <person name="Morgenstern I."/>
            <person name="Morin E."/>
            <person name="Murat C."/>
            <person name="Nagy L.G."/>
            <person name="Nolan M."/>
            <person name="Ohm R.A."/>
            <person name="Patyshakuliyeva A."/>
            <person name="Rokas A."/>
            <person name="Ruiz-Duenas F.J."/>
            <person name="Sabat G."/>
            <person name="Salamov A."/>
            <person name="Samejima M."/>
            <person name="Schmutz J."/>
            <person name="Slot J.C."/>
            <person name="St John F."/>
            <person name="Stenlid J."/>
            <person name="Sun H."/>
            <person name="Sun S."/>
            <person name="Syed K."/>
            <person name="Tsang A."/>
            <person name="Wiebenga A."/>
            <person name="Young D."/>
            <person name="Pisabarro A."/>
            <person name="Eastwood D.C."/>
            <person name="Martin F."/>
            <person name="Cullen D."/>
            <person name="Grigoriev I.V."/>
            <person name="Hibbett D.S."/>
        </authorList>
    </citation>
    <scope>NUCLEOTIDE SEQUENCE [LARGE SCALE GENOMIC DNA]</scope>
    <source>
        <strain evidence="4 5">DJM-731 SS1</strain>
    </source>
</reference>
<evidence type="ECO:0000313" key="4">
    <source>
        <dbReference type="EMBL" id="EJU05876.1"/>
    </source>
</evidence>
<dbReference type="GO" id="GO:0016491">
    <property type="term" value="F:oxidoreductase activity"/>
    <property type="evidence" value="ECO:0007669"/>
    <property type="project" value="UniProtKB-KW"/>
</dbReference>
<protein>
    <submittedName>
        <fullName evidence="4">NADP-binding protein</fullName>
    </submittedName>
</protein>
<keyword evidence="3" id="KW-0560">Oxidoreductase</keyword>
<dbReference type="InterPro" id="IPR020904">
    <property type="entry name" value="Sc_DH/Rdtase_CS"/>
</dbReference>
<accession>M5G6J4</accession>
<dbReference type="HOGENOM" id="CLU_010194_9_1_1"/>
<dbReference type="CDD" id="cd05325">
    <property type="entry name" value="carb_red_sniffer_like_SDR_c"/>
    <property type="match status" value="1"/>
</dbReference>
<dbReference type="Gene3D" id="3.40.50.720">
    <property type="entry name" value="NAD(P)-binding Rossmann-like Domain"/>
    <property type="match status" value="1"/>
</dbReference>
<gene>
    <name evidence="4" type="ORF">DACRYDRAFT_75298</name>
</gene>
<dbReference type="EMBL" id="JH795856">
    <property type="protein sequence ID" value="EJU05876.1"/>
    <property type="molecule type" value="Genomic_DNA"/>
</dbReference>
<dbReference type="InterPro" id="IPR036291">
    <property type="entry name" value="NAD(P)-bd_dom_sf"/>
</dbReference>
<dbReference type="OMA" id="HTEELAW"/>
<name>M5G6J4_DACPD</name>
<keyword evidence="5" id="KW-1185">Reference proteome</keyword>
<dbReference type="GeneID" id="63691186"/>
<dbReference type="SUPFAM" id="SSF51735">
    <property type="entry name" value="NAD(P)-binding Rossmann-fold domains"/>
    <property type="match status" value="1"/>
</dbReference>
<dbReference type="OrthoDB" id="9876299at2759"/>
<keyword evidence="2" id="KW-0521">NADP</keyword>
<comment type="similarity">
    <text evidence="1">Belongs to the short-chain dehydrogenases/reductases (SDR) family.</text>
</comment>
<evidence type="ECO:0000256" key="3">
    <source>
        <dbReference type="ARBA" id="ARBA00023002"/>
    </source>
</evidence>
<evidence type="ECO:0000256" key="1">
    <source>
        <dbReference type="ARBA" id="ARBA00006484"/>
    </source>
</evidence>
<evidence type="ECO:0000256" key="2">
    <source>
        <dbReference type="ARBA" id="ARBA00022857"/>
    </source>
</evidence>
<organism evidence="4 5">
    <name type="scientific">Dacryopinax primogenitus (strain DJM 731)</name>
    <name type="common">Brown rot fungus</name>
    <dbReference type="NCBI Taxonomy" id="1858805"/>
    <lineage>
        <taxon>Eukaryota</taxon>
        <taxon>Fungi</taxon>
        <taxon>Dikarya</taxon>
        <taxon>Basidiomycota</taxon>
        <taxon>Agaricomycotina</taxon>
        <taxon>Dacrymycetes</taxon>
        <taxon>Dacrymycetales</taxon>
        <taxon>Dacrymycetaceae</taxon>
        <taxon>Dacryopinax</taxon>
    </lineage>
</organism>
<dbReference type="Pfam" id="PF00106">
    <property type="entry name" value="adh_short"/>
    <property type="match status" value="1"/>
</dbReference>
<dbReference type="GO" id="GO:0005737">
    <property type="term" value="C:cytoplasm"/>
    <property type="evidence" value="ECO:0007669"/>
    <property type="project" value="TreeGrafter"/>
</dbReference>
<dbReference type="AlphaFoldDB" id="M5G6J4"/>
<dbReference type="RefSeq" id="XP_040632770.1">
    <property type="nucleotide sequence ID" value="XM_040776124.1"/>
</dbReference>
<dbReference type="Proteomes" id="UP000030653">
    <property type="component" value="Unassembled WGS sequence"/>
</dbReference>
<dbReference type="PANTHER" id="PTHR43544:SF7">
    <property type="entry name" value="NADB-LER2"/>
    <property type="match status" value="1"/>
</dbReference>
<dbReference type="InterPro" id="IPR051468">
    <property type="entry name" value="Fungal_SecMetab_SDRs"/>
</dbReference>
<proteinExistence type="inferred from homology"/>
<dbReference type="PROSITE" id="PS00061">
    <property type="entry name" value="ADH_SHORT"/>
    <property type="match status" value="1"/>
</dbReference>
<dbReference type="PANTHER" id="PTHR43544">
    <property type="entry name" value="SHORT-CHAIN DEHYDROGENASE/REDUCTASE"/>
    <property type="match status" value="1"/>
</dbReference>
<sequence>MSPTVYLVSGANRGIGLGLVTSLATRANVIVFGGVRDPSSATDLKALQNKYPRTVHIVKLTSASRSDNLAAIEQIKRTAGRLDVVIANAGIAKFWGSILDTPEEEMREHYEVNVVGPTVLFQAAWPLLKKSTRPDFAIISSVAGSIAVGAAMPAGVLAYGASKAGANFLAMKLHSEHPELVVIPIHPGSVATDMGDYGKKNDAVIRELTFIPVEKSVGGILNVVDDAKRPLDGPKMISYDGSVIPW</sequence>
<evidence type="ECO:0000313" key="5">
    <source>
        <dbReference type="Proteomes" id="UP000030653"/>
    </source>
</evidence>
<dbReference type="InterPro" id="IPR002347">
    <property type="entry name" value="SDR_fam"/>
</dbReference>
<dbReference type="PRINTS" id="PR00081">
    <property type="entry name" value="GDHRDH"/>
</dbReference>